<evidence type="ECO:0000313" key="1">
    <source>
        <dbReference type="EMBL" id="JAE28778.1"/>
    </source>
</evidence>
<reference evidence="1" key="1">
    <citation type="submission" date="2014-09" db="EMBL/GenBank/DDBJ databases">
        <authorList>
            <person name="Magalhaes I.L.F."/>
            <person name="Oliveira U."/>
            <person name="Santos F.R."/>
            <person name="Vidigal T.H.D.A."/>
            <person name="Brescovit A.D."/>
            <person name="Santos A.J."/>
        </authorList>
    </citation>
    <scope>NUCLEOTIDE SEQUENCE</scope>
    <source>
        <tissue evidence="1">Shoot tissue taken approximately 20 cm above the soil surface</tissue>
    </source>
</reference>
<protein>
    <submittedName>
        <fullName evidence="1">Uncharacterized protein</fullName>
    </submittedName>
</protein>
<sequence>MLGWTNSKLGNILHTYALSNYACMEQQFVIIRTPKMGGTCANARGLPVHYFIAE</sequence>
<organism evidence="1">
    <name type="scientific">Arundo donax</name>
    <name type="common">Giant reed</name>
    <name type="synonym">Donax arundinaceus</name>
    <dbReference type="NCBI Taxonomy" id="35708"/>
    <lineage>
        <taxon>Eukaryota</taxon>
        <taxon>Viridiplantae</taxon>
        <taxon>Streptophyta</taxon>
        <taxon>Embryophyta</taxon>
        <taxon>Tracheophyta</taxon>
        <taxon>Spermatophyta</taxon>
        <taxon>Magnoliopsida</taxon>
        <taxon>Liliopsida</taxon>
        <taxon>Poales</taxon>
        <taxon>Poaceae</taxon>
        <taxon>PACMAD clade</taxon>
        <taxon>Arundinoideae</taxon>
        <taxon>Arundineae</taxon>
        <taxon>Arundo</taxon>
    </lineage>
</organism>
<name>A0A0A9H789_ARUDO</name>
<reference evidence="1" key="2">
    <citation type="journal article" date="2015" name="Data Brief">
        <title>Shoot transcriptome of the giant reed, Arundo donax.</title>
        <authorList>
            <person name="Barrero R.A."/>
            <person name="Guerrero F.D."/>
            <person name="Moolhuijzen P."/>
            <person name="Goolsby J.A."/>
            <person name="Tidwell J."/>
            <person name="Bellgard S.E."/>
            <person name="Bellgard M.I."/>
        </authorList>
    </citation>
    <scope>NUCLEOTIDE SEQUENCE</scope>
    <source>
        <tissue evidence="1">Shoot tissue taken approximately 20 cm above the soil surface</tissue>
    </source>
</reference>
<dbReference type="AlphaFoldDB" id="A0A0A9H789"/>
<accession>A0A0A9H789</accession>
<proteinExistence type="predicted"/>
<dbReference type="EMBL" id="GBRH01169118">
    <property type="protein sequence ID" value="JAE28778.1"/>
    <property type="molecule type" value="Transcribed_RNA"/>
</dbReference>